<comment type="function">
    <text evidence="12">Component of the NuA4 histone acetyltransferase complex which is involved in transcriptional activation of select genes principally by acetylation of nucleosomal histone H4 and H2A. This modification may both alter nucleosome - DNA interactions and promote interaction of the modified histones with other proteins which positively regulate transcription. This complex may be required for the activation of transcriptional programs associated with oncogene and proto-oncogene mediated growth induction, tumor suppressor mediated growth arrest and replicative senescence, apoptosis, and DNA repair. The NuA4 complex ATPase and helicase activities seem to be, at least in part, contributed by the association of RUVBL1 and RUVBL2 with EP400. NuA4 may also play a direct role in DNA repair when directly recruited to sites of DNA damage. Also a component of the MSIN3A complex which acts to repress transcription by deacetylation of nucleosomal histones.</text>
</comment>
<reference evidence="15" key="1">
    <citation type="submission" date="2012-07" db="EMBL/GenBank/DDBJ databases">
        <title>Genome of the Chinese tree shrew, a rising model animal genetically related to primates.</title>
        <authorList>
            <person name="Zhang G."/>
            <person name="Fan Y."/>
            <person name="Yao Y."/>
            <person name="Huang Z."/>
        </authorList>
    </citation>
    <scope>NUCLEOTIDE SEQUENCE [LARGE SCALE GENOMIC DNA]</scope>
</reference>
<dbReference type="GO" id="GO:0035267">
    <property type="term" value="C:NuA4 histone acetyltransferase complex"/>
    <property type="evidence" value="ECO:0007669"/>
    <property type="project" value="TreeGrafter"/>
</dbReference>
<dbReference type="GO" id="GO:0006281">
    <property type="term" value="P:DNA repair"/>
    <property type="evidence" value="ECO:0007669"/>
    <property type="project" value="UniProtKB-KW"/>
</dbReference>
<sequence>MILEEHANCKKSQGNIDNKEYVANEVVAGIKEYFNVMLGTQLLYKFKRPQYAQILLAHPDALMSQVYGAPHLLRLFVRIGAMLAYVPLDEKSLAFLLGYLHVFLKYLANNSASLCTASDYKVTSAEYHCKAL</sequence>
<protein>
    <recommendedName>
        <fullName evidence="2">Mortality factor 4-like protein 2</fullName>
    </recommendedName>
</protein>
<evidence type="ECO:0000256" key="5">
    <source>
        <dbReference type="ARBA" id="ARBA00022763"/>
    </source>
</evidence>
<keyword evidence="9" id="KW-0234">DNA repair</keyword>
<dbReference type="GO" id="GO:0006325">
    <property type="term" value="P:chromatin organization"/>
    <property type="evidence" value="ECO:0007669"/>
    <property type="project" value="UniProtKB-KW"/>
</dbReference>
<dbReference type="GO" id="GO:0005634">
    <property type="term" value="C:nucleus"/>
    <property type="evidence" value="ECO:0007669"/>
    <property type="project" value="UniProtKB-SubCell"/>
</dbReference>
<dbReference type="PANTHER" id="PTHR10880">
    <property type="entry name" value="MORTALITY FACTOR 4-LIKE PROTEIN"/>
    <property type="match status" value="1"/>
</dbReference>
<keyword evidence="6" id="KW-0156">Chromatin regulator</keyword>
<evidence type="ECO:0000313" key="14">
    <source>
        <dbReference type="EMBL" id="ELW67381.1"/>
    </source>
</evidence>
<keyword evidence="5" id="KW-0227">DNA damage</keyword>
<evidence type="ECO:0000256" key="12">
    <source>
        <dbReference type="ARBA" id="ARBA00034084"/>
    </source>
</evidence>
<dbReference type="STRING" id="246437.L9KX37"/>
<dbReference type="PROSITE" id="PS51640">
    <property type="entry name" value="MRG"/>
    <property type="match status" value="1"/>
</dbReference>
<evidence type="ECO:0000256" key="3">
    <source>
        <dbReference type="ARBA" id="ARBA00022553"/>
    </source>
</evidence>
<keyword evidence="15" id="KW-1185">Reference proteome</keyword>
<keyword evidence="4" id="KW-0341">Growth regulation</keyword>
<keyword evidence="3" id="KW-0597">Phosphoprotein</keyword>
<reference evidence="15" key="2">
    <citation type="journal article" date="2013" name="Nat. Commun.">
        <title>Genome of the Chinese tree shrew.</title>
        <authorList>
            <person name="Fan Y."/>
            <person name="Huang Z.Y."/>
            <person name="Cao C.C."/>
            <person name="Chen C.S."/>
            <person name="Chen Y.X."/>
            <person name="Fan D.D."/>
            <person name="He J."/>
            <person name="Hou H.L."/>
            <person name="Hu L."/>
            <person name="Hu X.T."/>
            <person name="Jiang X.T."/>
            <person name="Lai R."/>
            <person name="Lang Y.S."/>
            <person name="Liang B."/>
            <person name="Liao S.G."/>
            <person name="Mu D."/>
            <person name="Ma Y.Y."/>
            <person name="Niu Y.Y."/>
            <person name="Sun X.Q."/>
            <person name="Xia J.Q."/>
            <person name="Xiao J."/>
            <person name="Xiong Z.Q."/>
            <person name="Xu L."/>
            <person name="Yang L."/>
            <person name="Zhang Y."/>
            <person name="Zhao W."/>
            <person name="Zhao X.D."/>
            <person name="Zheng Y.T."/>
            <person name="Zhou J.M."/>
            <person name="Zhu Y.B."/>
            <person name="Zhang G.J."/>
            <person name="Wang J."/>
            <person name="Yao Y.G."/>
        </authorList>
    </citation>
    <scope>NUCLEOTIDE SEQUENCE [LARGE SCALE GENOMIC DNA]</scope>
</reference>
<dbReference type="GO" id="GO:0006355">
    <property type="term" value="P:regulation of DNA-templated transcription"/>
    <property type="evidence" value="ECO:0007669"/>
    <property type="project" value="InterPro"/>
</dbReference>
<evidence type="ECO:0000256" key="1">
    <source>
        <dbReference type="ARBA" id="ARBA00004123"/>
    </source>
</evidence>
<dbReference type="FunFam" id="1.10.274.30:FF:000001">
    <property type="entry name" value="Mortality factor 4-like protein 1"/>
    <property type="match status" value="1"/>
</dbReference>
<evidence type="ECO:0000256" key="4">
    <source>
        <dbReference type="ARBA" id="ARBA00022604"/>
    </source>
</evidence>
<dbReference type="InterPro" id="IPR038217">
    <property type="entry name" value="MRG_C_sf"/>
</dbReference>
<dbReference type="AlphaFoldDB" id="L9KX37"/>
<keyword evidence="8" id="KW-0804">Transcription</keyword>
<evidence type="ECO:0000256" key="10">
    <source>
        <dbReference type="ARBA" id="ARBA00023242"/>
    </source>
</evidence>
<accession>L9KX37</accession>
<evidence type="ECO:0000256" key="9">
    <source>
        <dbReference type="ARBA" id="ARBA00023204"/>
    </source>
</evidence>
<evidence type="ECO:0000259" key="13">
    <source>
        <dbReference type="Pfam" id="PF05712"/>
    </source>
</evidence>
<name>L9KX37_TUPCH</name>
<dbReference type="EMBL" id="KB320618">
    <property type="protein sequence ID" value="ELW67381.1"/>
    <property type="molecule type" value="Genomic_DNA"/>
</dbReference>
<keyword evidence="10" id="KW-0539">Nucleus</keyword>
<evidence type="ECO:0000256" key="2">
    <source>
        <dbReference type="ARBA" id="ARBA00013933"/>
    </source>
</evidence>
<dbReference type="PANTHER" id="PTHR10880:SF25">
    <property type="entry name" value="MORTALITY FACTOR 4-LIKE PROTEIN 2"/>
    <property type="match status" value="1"/>
</dbReference>
<comment type="subunit">
    <text evidence="11">Component of the NuA4 histone acetyltransferase complex which contains the catalytic subunit KAT5/TIP60 and the subunits EP400, TRRAP/PAF400, BRD8/SMAP, EPC1, DMAP1/DNMAP1, RUVBL1/TIP49, RUVBL2, ING3, actin, ACTL6A/BAF53A, MORF4L1/MRG15, MORF4L2/MRGX, MRGBP, YEATS4/GAS41 and VPS72/YL1. The NuA4 complex interacts with MYC and the adenovirus E1A protein. MORF4L1 may also participate in the formation of NuA4 related complexes which lack the KAT5/TIP60 catalytic subunit, but which include the SWI/SNF related protein SRCAP. Component of the MSIN3A histone deacetylase complex, which includes SIN3A, HDAC2, ARID4B, MORF4L1, RBBP4/RbAp48, and RBBP7/RbAp46. Interacts with MRFAP1 and RB1. May also interact with one or more as yet undefined members of the TLE (transducin-like enhancer of split) family of transcriptional repressors.</text>
</comment>
<evidence type="ECO:0000256" key="8">
    <source>
        <dbReference type="ARBA" id="ARBA00023163"/>
    </source>
</evidence>
<dbReference type="Gene3D" id="1.10.274.30">
    <property type="entry name" value="MRG domain"/>
    <property type="match status" value="1"/>
</dbReference>
<feature type="domain" description="MRG" evidence="13">
    <location>
        <begin position="7"/>
        <end position="121"/>
    </location>
</feature>
<dbReference type="Proteomes" id="UP000011518">
    <property type="component" value="Unassembled WGS sequence"/>
</dbReference>
<dbReference type="InterPro" id="IPR008676">
    <property type="entry name" value="MRG"/>
</dbReference>
<comment type="subcellular location">
    <subcellularLocation>
        <location evidence="1">Nucleus</location>
    </subcellularLocation>
</comment>
<organism evidence="14 15">
    <name type="scientific">Tupaia chinensis</name>
    <name type="common">Chinese tree shrew</name>
    <name type="synonym">Tupaia belangeri chinensis</name>
    <dbReference type="NCBI Taxonomy" id="246437"/>
    <lineage>
        <taxon>Eukaryota</taxon>
        <taxon>Metazoa</taxon>
        <taxon>Chordata</taxon>
        <taxon>Craniata</taxon>
        <taxon>Vertebrata</taxon>
        <taxon>Euteleostomi</taxon>
        <taxon>Mammalia</taxon>
        <taxon>Eutheria</taxon>
        <taxon>Euarchontoglires</taxon>
        <taxon>Scandentia</taxon>
        <taxon>Tupaiidae</taxon>
        <taxon>Tupaia</taxon>
    </lineage>
</organism>
<evidence type="ECO:0000313" key="15">
    <source>
        <dbReference type="Proteomes" id="UP000011518"/>
    </source>
</evidence>
<dbReference type="InParanoid" id="L9KX37"/>
<evidence type="ECO:0000256" key="11">
    <source>
        <dbReference type="ARBA" id="ARBA00025930"/>
    </source>
</evidence>
<evidence type="ECO:0000256" key="7">
    <source>
        <dbReference type="ARBA" id="ARBA00023015"/>
    </source>
</evidence>
<proteinExistence type="predicted"/>
<evidence type="ECO:0000256" key="6">
    <source>
        <dbReference type="ARBA" id="ARBA00022853"/>
    </source>
</evidence>
<gene>
    <name evidence="14" type="ORF">TREES_T100000367</name>
</gene>
<dbReference type="Pfam" id="PF05712">
    <property type="entry name" value="MRG"/>
    <property type="match status" value="1"/>
</dbReference>
<keyword evidence="7" id="KW-0805">Transcription regulation</keyword>
<dbReference type="InterPro" id="IPR026541">
    <property type="entry name" value="MRG_dom"/>
</dbReference>